<dbReference type="SUPFAM" id="SSF52113">
    <property type="entry name" value="BRCT domain"/>
    <property type="match status" value="1"/>
</dbReference>
<dbReference type="InterPro" id="IPR040227">
    <property type="entry name" value="Nibrin-rel"/>
</dbReference>
<dbReference type="PROSITE" id="PS50006">
    <property type="entry name" value="FHA_DOMAIN"/>
    <property type="match status" value="1"/>
</dbReference>
<evidence type="ECO:0000256" key="6">
    <source>
        <dbReference type="ARBA" id="ARBA00023242"/>
    </source>
</evidence>
<dbReference type="GO" id="GO:0030870">
    <property type="term" value="C:Mre11 complex"/>
    <property type="evidence" value="ECO:0007669"/>
    <property type="project" value="InterPro"/>
</dbReference>
<evidence type="ECO:0000256" key="5">
    <source>
        <dbReference type="ARBA" id="ARBA00023204"/>
    </source>
</evidence>
<dbReference type="Gene3D" id="2.60.200.20">
    <property type="match status" value="1"/>
</dbReference>
<dbReference type="Pfam" id="PF16508">
    <property type="entry name" value="NIBRIN_BRCT_II"/>
    <property type="match status" value="1"/>
</dbReference>
<dbReference type="EMBL" id="VYZN01000065">
    <property type="protein sequence ID" value="KAE9524966.1"/>
    <property type="molecule type" value="Genomic_DNA"/>
</dbReference>
<dbReference type="InterPro" id="IPR008984">
    <property type="entry name" value="SMAD_FHA_dom_sf"/>
</dbReference>
<dbReference type="OrthoDB" id="552194at2759"/>
<dbReference type="Gene3D" id="3.40.50.10980">
    <property type="entry name" value="Nibrin, BRCT2 domain"/>
    <property type="match status" value="1"/>
</dbReference>
<comment type="similarity">
    <text evidence="7">Belongs to the Nibrin family.</text>
</comment>
<dbReference type="PANTHER" id="PTHR12162:SF0">
    <property type="entry name" value="NIBRIN"/>
    <property type="match status" value="1"/>
</dbReference>
<feature type="domain" description="FHA" evidence="9">
    <location>
        <begin position="33"/>
        <end position="92"/>
    </location>
</feature>
<evidence type="ECO:0000256" key="7">
    <source>
        <dbReference type="ARBA" id="ARBA00044757"/>
    </source>
</evidence>
<comment type="subcellular location">
    <subcellularLocation>
        <location evidence="2">Chromosome</location>
    </subcellularLocation>
    <subcellularLocation>
        <location evidence="1">Nucleus</location>
    </subcellularLocation>
</comment>
<reference evidence="10 11" key="1">
    <citation type="submission" date="2019-08" db="EMBL/GenBank/DDBJ databases">
        <title>The genome of the soybean aphid Biotype 1, its phylome, world population structure and adaptation to the North American continent.</title>
        <authorList>
            <person name="Giordano R."/>
            <person name="Donthu R.K."/>
            <person name="Hernandez A.G."/>
            <person name="Wright C.L."/>
            <person name="Zimin A.V."/>
        </authorList>
    </citation>
    <scope>NUCLEOTIDE SEQUENCE [LARGE SCALE GENOMIC DNA]</scope>
    <source>
        <tissue evidence="10">Whole aphids</tissue>
    </source>
</reference>
<evidence type="ECO:0000313" key="10">
    <source>
        <dbReference type="EMBL" id="KAE9524966.1"/>
    </source>
</evidence>
<dbReference type="InterPro" id="IPR000253">
    <property type="entry name" value="FHA_dom"/>
</dbReference>
<dbReference type="InterPro" id="IPR036420">
    <property type="entry name" value="BRCT_dom_sf"/>
</dbReference>
<evidence type="ECO:0000256" key="3">
    <source>
        <dbReference type="ARBA" id="ARBA00022454"/>
    </source>
</evidence>
<keyword evidence="5" id="KW-0234">DNA repair</keyword>
<dbReference type="PANTHER" id="PTHR12162">
    <property type="entry name" value="NIBRIN-RELATED"/>
    <property type="match status" value="1"/>
</dbReference>
<dbReference type="GO" id="GO:0005694">
    <property type="term" value="C:chromosome"/>
    <property type="evidence" value="ECO:0007669"/>
    <property type="project" value="UniProtKB-SubCell"/>
</dbReference>
<evidence type="ECO:0000256" key="1">
    <source>
        <dbReference type="ARBA" id="ARBA00004123"/>
    </source>
</evidence>
<keyword evidence="4" id="KW-0227">DNA damage</keyword>
<evidence type="ECO:0000256" key="2">
    <source>
        <dbReference type="ARBA" id="ARBA00004286"/>
    </source>
</evidence>
<comment type="caution">
    <text evidence="10">The sequence shown here is derived from an EMBL/GenBank/DDBJ whole genome shotgun (WGS) entry which is preliminary data.</text>
</comment>
<dbReference type="Gene3D" id="3.40.50.10190">
    <property type="entry name" value="BRCT domain"/>
    <property type="match status" value="1"/>
</dbReference>
<dbReference type="InterPro" id="IPR032429">
    <property type="entry name" value="Nibrin_BRCT2"/>
</dbReference>
<accession>A0A6G0T2V2</accession>
<dbReference type="GO" id="GO:0000724">
    <property type="term" value="P:double-strand break repair via homologous recombination"/>
    <property type="evidence" value="ECO:0007669"/>
    <property type="project" value="TreeGrafter"/>
</dbReference>
<dbReference type="InterPro" id="IPR043014">
    <property type="entry name" value="Nibrin_BRCT2_sf"/>
</dbReference>
<keyword evidence="6" id="KW-0539">Nucleus</keyword>
<gene>
    <name evidence="10" type="ORF">AGLY_015016</name>
</gene>
<evidence type="ECO:0000259" key="9">
    <source>
        <dbReference type="PROSITE" id="PS50006"/>
    </source>
</evidence>
<keyword evidence="11" id="KW-1185">Reference proteome</keyword>
<dbReference type="CDD" id="cd22667">
    <property type="entry name" value="FHA_NBN"/>
    <property type="match status" value="1"/>
</dbReference>
<proteinExistence type="inferred from homology"/>
<dbReference type="Pfam" id="PF00498">
    <property type="entry name" value="FHA"/>
    <property type="match status" value="1"/>
</dbReference>
<evidence type="ECO:0000256" key="8">
    <source>
        <dbReference type="SAM" id="MobiDB-lite"/>
    </source>
</evidence>
<dbReference type="GO" id="GO:0007095">
    <property type="term" value="P:mitotic G2 DNA damage checkpoint signaling"/>
    <property type="evidence" value="ECO:0007669"/>
    <property type="project" value="InterPro"/>
</dbReference>
<dbReference type="GO" id="GO:0003684">
    <property type="term" value="F:damaged DNA binding"/>
    <property type="evidence" value="ECO:0007669"/>
    <property type="project" value="TreeGrafter"/>
</dbReference>
<evidence type="ECO:0000313" key="11">
    <source>
        <dbReference type="Proteomes" id="UP000475862"/>
    </source>
</evidence>
<evidence type="ECO:0000256" key="4">
    <source>
        <dbReference type="ARBA" id="ARBA00022763"/>
    </source>
</evidence>
<dbReference type="Proteomes" id="UP000475862">
    <property type="component" value="Unassembled WGS sequence"/>
</dbReference>
<organism evidence="10 11">
    <name type="scientific">Aphis glycines</name>
    <name type="common">Soybean aphid</name>
    <dbReference type="NCBI Taxonomy" id="307491"/>
    <lineage>
        <taxon>Eukaryota</taxon>
        <taxon>Metazoa</taxon>
        <taxon>Ecdysozoa</taxon>
        <taxon>Arthropoda</taxon>
        <taxon>Hexapoda</taxon>
        <taxon>Insecta</taxon>
        <taxon>Pterygota</taxon>
        <taxon>Neoptera</taxon>
        <taxon>Paraneoptera</taxon>
        <taxon>Hemiptera</taxon>
        <taxon>Sternorrhyncha</taxon>
        <taxon>Aphidomorpha</taxon>
        <taxon>Aphidoidea</taxon>
        <taxon>Aphididae</taxon>
        <taxon>Aphidini</taxon>
        <taxon>Aphis</taxon>
        <taxon>Aphis</taxon>
    </lineage>
</organism>
<name>A0A6G0T2V2_APHGL</name>
<keyword evidence="3" id="KW-0158">Chromosome</keyword>
<feature type="region of interest" description="Disordered" evidence="8">
    <location>
        <begin position="435"/>
        <end position="454"/>
    </location>
</feature>
<protein>
    <recommendedName>
        <fullName evidence="9">FHA domain-containing protein</fullName>
    </recommendedName>
</protein>
<sequence>MDCGKQNDLLLSIPTLINEKTQECYDVLLKKTHLIGRSGFGADLEISDDTSISRSHAHLILVKKKFGSKAKLFLTLEDKKSKYGTFINDFDERIISDCPRVLKFGDKIRFGIMDSIWTVAKYPLIVCPSTLKSAEKEILRNLMAKIGGEVSRDWSEKCSHLCMNSVTVTEKVLLCLASAKSIVLLKYFIDLYEALSPDSLSEIPFCVDYKPKLVESLLNPSTLSLDVNNKRKKIFSGKTFICSTVNQFNRISKLVKLAGGEIINYSDGILSDDDILSCTNYILMQQDSKSLEVNNTYQRILEKLRMMNKRSIPENDIGFAIIFSSTAKHCNINYNISLVNLESQPNVIKSQDSVILAPETEVLTVNDSEIFSVNTIPDSLANTQGAFKRPLEVVNDSEDIIPTKRPLLAYNEEKINNIKTITVEEDLFQQVIEPTPSSSNHNVQSPASKTPTVDNVYTNDSCLTTIPSSHYSSNTNENWLQGTIAENSISNANDLFSKATENQAVPTKRKISNDFPLFNNESEDPFNYMDIDEIEEHPKKKPKKKDKNSIFLTEVDTSSNNKNKSSNTVETNVDVAVDPNFVMNLLSEPKGTGQFIDASILSDKSSNMQADTEHDYLINSVIVETISMVVSRPTKTTSFNQENNTNLKNFKKFKKKGPTMRIPYIVPMEYTQID</sequence>
<dbReference type="SUPFAM" id="SSF49879">
    <property type="entry name" value="SMAD/FHA domain"/>
    <property type="match status" value="1"/>
</dbReference>
<dbReference type="AlphaFoldDB" id="A0A6G0T2V2"/>
<dbReference type="CDD" id="cd17741">
    <property type="entry name" value="BRCT_nibrin"/>
    <property type="match status" value="1"/>
</dbReference>